<evidence type="ECO:0000313" key="3">
    <source>
        <dbReference type="Proteomes" id="UP001519667"/>
    </source>
</evidence>
<dbReference type="CDD" id="cd06588">
    <property type="entry name" value="PhnB_like"/>
    <property type="match status" value="1"/>
</dbReference>
<name>A0ABS5XLT0_9GAMM</name>
<feature type="domain" description="PhnB-like" evidence="1">
    <location>
        <begin position="2"/>
        <end position="131"/>
    </location>
</feature>
<evidence type="ECO:0000313" key="2">
    <source>
        <dbReference type="EMBL" id="MBT8768263.1"/>
    </source>
</evidence>
<dbReference type="EMBL" id="JAGTIS010000011">
    <property type="protein sequence ID" value="MBT8768263.1"/>
    <property type="molecule type" value="Genomic_DNA"/>
</dbReference>
<comment type="caution">
    <text evidence="2">The sequence shown here is derived from an EMBL/GenBank/DDBJ whole genome shotgun (WGS) entry which is preliminary data.</text>
</comment>
<dbReference type="InterPro" id="IPR029068">
    <property type="entry name" value="Glyas_Bleomycin-R_OHBP_Dase"/>
</dbReference>
<evidence type="ECO:0000259" key="1">
    <source>
        <dbReference type="Pfam" id="PF06983"/>
    </source>
</evidence>
<dbReference type="PANTHER" id="PTHR33990">
    <property type="entry name" value="PROTEIN YJDN-RELATED"/>
    <property type="match status" value="1"/>
</dbReference>
<dbReference type="RefSeq" id="WP_215378405.1">
    <property type="nucleotide sequence ID" value="NZ_JAGTIS010000011.1"/>
</dbReference>
<sequence length="137" mass="15488">MKIDPYLTFDGQCGPAFQFYAKCLNGTLEAFLTFAETPACNEVPEDFRDKIIHARLAVGDQVIMGSDCPPHQPYEPIRGISVSINVDRVVEAERVFNALVEGGQVRMPLQKTFWAERFGMLVDRFGVPWMVNCEKDQ</sequence>
<organism evidence="2 3">
    <name type="scientific">Metapseudomonas boanensis</name>
    <dbReference type="NCBI Taxonomy" id="2822138"/>
    <lineage>
        <taxon>Bacteria</taxon>
        <taxon>Pseudomonadati</taxon>
        <taxon>Pseudomonadota</taxon>
        <taxon>Gammaproteobacteria</taxon>
        <taxon>Pseudomonadales</taxon>
        <taxon>Pseudomonadaceae</taxon>
        <taxon>Metapseudomonas</taxon>
    </lineage>
</organism>
<proteinExistence type="predicted"/>
<gene>
    <name evidence="2" type="ORF">J7302_19325</name>
</gene>
<dbReference type="Pfam" id="PF06983">
    <property type="entry name" value="3-dmu-9_3-mt"/>
    <property type="match status" value="1"/>
</dbReference>
<dbReference type="Gene3D" id="3.10.180.10">
    <property type="entry name" value="2,3-Dihydroxybiphenyl 1,2-Dioxygenase, domain 1"/>
    <property type="match status" value="1"/>
</dbReference>
<dbReference type="Proteomes" id="UP001519667">
    <property type="component" value="Unassembled WGS sequence"/>
</dbReference>
<reference evidence="2 3" key="1">
    <citation type="submission" date="2021-04" db="EMBL/GenBank/DDBJ databases">
        <title>Pseudomonas boanensis sp. nov., a bacterium isolated from river water used for household purposes in Boane District, Mozambique.</title>
        <authorList>
            <person name="Nicklasson M."/>
            <person name="Martin-Rodriguez A.J."/>
            <person name="Thorell K."/>
            <person name="Neves L."/>
            <person name="Mussagy A."/>
            <person name="Rydberg H.A."/>
            <person name="Hernroth B."/>
            <person name="Svensson-Stadler L."/>
            <person name="Sjoling A."/>
        </authorList>
    </citation>
    <scope>NUCLEOTIDE SEQUENCE [LARGE SCALE GENOMIC DNA]</scope>
    <source>
        <strain evidence="2 3">DB1</strain>
    </source>
</reference>
<dbReference type="SUPFAM" id="SSF54593">
    <property type="entry name" value="Glyoxalase/Bleomycin resistance protein/Dihydroxybiphenyl dioxygenase"/>
    <property type="match status" value="1"/>
</dbReference>
<accession>A0ABS5XLT0</accession>
<protein>
    <submittedName>
        <fullName evidence="2">VOC family protein</fullName>
    </submittedName>
</protein>
<dbReference type="PANTHER" id="PTHR33990:SF1">
    <property type="entry name" value="PROTEIN YJDN"/>
    <property type="match status" value="1"/>
</dbReference>
<keyword evidence="3" id="KW-1185">Reference proteome</keyword>
<dbReference type="InterPro" id="IPR028973">
    <property type="entry name" value="PhnB-like"/>
</dbReference>